<sequence>MFFALAASVASAQGTVQTTPAPSPRNTPQIAPPPTREVTVDTPVLQGLSTVTRLSQTAAGRAALQANYVVTGAIQNGTTHLPSPLTFESQQQQALRDASITWHNLAQLAEGLGSTLSAAYIARAHEDTHGHATSISPTVQQLIAYALMVTGDDSNAGKYLFANGTTNGHKPVSSDLKSIVTAHAGQTDPFGRAYRLPAGTPGADPFGDSRPFQTEKRVLRITGRDYFNRPTTSESYQRGPAMDLTDSPSYPSGHTTYGYTGAILLGVLVPDRYPEMIARGAEYGSNRIIVGAHYAMDVLGGRTTALYDMAHLLANDSAYLNRRLKSGETIPDFRAAVAAARSDLSAILTSNCGDTVEACARIDFGRFNDPEANHTQYTATQTYTLPVVFTRTASTTEDVSRLAPEAGYLLTAAYPSLTLKQADDLLTETEGPGGGFLNDGSGFGVYSRLNLYEATLRARDMEARSHTGQ</sequence>
<gene>
    <name evidence="3" type="ORF">ACK2TP_16865</name>
</gene>
<dbReference type="Proteomes" id="UP001634747">
    <property type="component" value="Unassembled WGS sequence"/>
</dbReference>
<dbReference type="InterPro" id="IPR001011">
    <property type="entry name" value="Acid_Pase_classA_bac"/>
</dbReference>
<organism evidence="3 4">
    <name type="scientific">Terriglobus aquaticus</name>
    <dbReference type="NCBI Taxonomy" id="940139"/>
    <lineage>
        <taxon>Bacteria</taxon>
        <taxon>Pseudomonadati</taxon>
        <taxon>Acidobacteriota</taxon>
        <taxon>Terriglobia</taxon>
        <taxon>Terriglobales</taxon>
        <taxon>Acidobacteriaceae</taxon>
        <taxon>Terriglobus</taxon>
    </lineage>
</organism>
<comment type="caution">
    <text evidence="3">The sequence shown here is derived from an EMBL/GenBank/DDBJ whole genome shotgun (WGS) entry which is preliminary data.</text>
</comment>
<evidence type="ECO:0000256" key="1">
    <source>
        <dbReference type="SAM" id="MobiDB-lite"/>
    </source>
</evidence>
<protein>
    <submittedName>
        <fullName evidence="3">Phosphatase PAP2 family protein</fullName>
    </submittedName>
</protein>
<proteinExistence type="predicted"/>
<dbReference type="EMBL" id="JBJYXY010000001">
    <property type="protein sequence ID" value="MFN2977445.1"/>
    <property type="molecule type" value="Genomic_DNA"/>
</dbReference>
<evidence type="ECO:0000313" key="3">
    <source>
        <dbReference type="EMBL" id="MFN2977445.1"/>
    </source>
</evidence>
<feature type="region of interest" description="Disordered" evidence="1">
    <location>
        <begin position="13"/>
        <end position="37"/>
    </location>
</feature>
<accession>A0ABW9KRX0</accession>
<evidence type="ECO:0000313" key="4">
    <source>
        <dbReference type="Proteomes" id="UP001634747"/>
    </source>
</evidence>
<dbReference type="Pfam" id="PF01569">
    <property type="entry name" value="PAP2"/>
    <property type="match status" value="1"/>
</dbReference>
<feature type="domain" description="Phosphatidic acid phosphatase type 2/haloperoxidase" evidence="2">
    <location>
        <begin position="235"/>
        <end position="303"/>
    </location>
</feature>
<dbReference type="SUPFAM" id="SSF48317">
    <property type="entry name" value="Acid phosphatase/Vanadium-dependent haloperoxidase"/>
    <property type="match status" value="1"/>
</dbReference>
<keyword evidence="4" id="KW-1185">Reference proteome</keyword>
<dbReference type="PRINTS" id="PR00483">
    <property type="entry name" value="BACPHPHTASE"/>
</dbReference>
<feature type="compositionally biased region" description="Pro residues" evidence="1">
    <location>
        <begin position="21"/>
        <end position="35"/>
    </location>
</feature>
<dbReference type="InterPro" id="IPR000326">
    <property type="entry name" value="PAP2/HPO"/>
</dbReference>
<name>A0ABW9KRX0_9BACT</name>
<dbReference type="RefSeq" id="WP_263414393.1">
    <property type="nucleotide sequence ID" value="NZ_BAABBH010000001.1"/>
</dbReference>
<reference evidence="3 4" key="1">
    <citation type="submission" date="2024-12" db="EMBL/GenBank/DDBJ databases">
        <authorList>
            <person name="Lee Y."/>
        </authorList>
    </citation>
    <scope>NUCLEOTIDE SEQUENCE [LARGE SCALE GENOMIC DNA]</scope>
    <source>
        <strain evidence="3 4">03SUJ4</strain>
    </source>
</reference>
<dbReference type="InterPro" id="IPR036938">
    <property type="entry name" value="PAP2/HPO_sf"/>
</dbReference>
<dbReference type="Gene3D" id="1.20.144.10">
    <property type="entry name" value="Phosphatidic acid phosphatase type 2/haloperoxidase"/>
    <property type="match status" value="1"/>
</dbReference>
<evidence type="ECO:0000259" key="2">
    <source>
        <dbReference type="Pfam" id="PF01569"/>
    </source>
</evidence>